<proteinExistence type="predicted"/>
<dbReference type="AlphaFoldDB" id="A0AAD1IQF8"/>
<dbReference type="EMBL" id="AP022586">
    <property type="protein sequence ID" value="BBY19016.1"/>
    <property type="molecule type" value="Genomic_DNA"/>
</dbReference>
<dbReference type="Proteomes" id="UP000466607">
    <property type="component" value="Chromosome"/>
</dbReference>
<evidence type="ECO:0000313" key="1">
    <source>
        <dbReference type="EMBL" id="BBY19016.1"/>
    </source>
</evidence>
<accession>A0AAD1IQF8</accession>
<sequence length="151" mass="17010">MIAKLDSGHRGEVLSVAELLIIAAALEVPPVTLLYPNLPDGEVERTPGKVETALSAVRWFAGEDDTGSPEYLPRLLHLSREREGMIRSAKRQEQTLARMAARGEPIDGKSWPRIDYVSHIRQIERMMREIPGATFDEFEFNFPLSYPRGHA</sequence>
<protein>
    <submittedName>
        <fullName evidence="1">Uncharacterized protein</fullName>
    </submittedName>
</protein>
<organism evidence="1 2">
    <name type="scientific">Mycolicibacterium litorale</name>
    <dbReference type="NCBI Taxonomy" id="758802"/>
    <lineage>
        <taxon>Bacteria</taxon>
        <taxon>Bacillati</taxon>
        <taxon>Actinomycetota</taxon>
        <taxon>Actinomycetes</taxon>
        <taxon>Mycobacteriales</taxon>
        <taxon>Mycobacteriaceae</taxon>
        <taxon>Mycolicibacterium</taxon>
    </lineage>
</organism>
<reference evidence="1 2" key="1">
    <citation type="journal article" date="2019" name="Emerg. Microbes Infect.">
        <title>Comprehensive subspecies identification of 175 nontuberculous mycobacteria species based on 7547 genomic profiles.</title>
        <authorList>
            <person name="Matsumoto Y."/>
            <person name="Kinjo T."/>
            <person name="Motooka D."/>
            <person name="Nabeya D."/>
            <person name="Jung N."/>
            <person name="Uechi K."/>
            <person name="Horii T."/>
            <person name="Iida T."/>
            <person name="Fujita J."/>
            <person name="Nakamura S."/>
        </authorList>
    </citation>
    <scope>NUCLEOTIDE SEQUENCE [LARGE SCALE GENOMIC DNA]</scope>
    <source>
        <strain evidence="1 2">JCM 17423</strain>
    </source>
</reference>
<gene>
    <name evidence="1" type="ORF">MLIT_46080</name>
</gene>
<keyword evidence="2" id="KW-1185">Reference proteome</keyword>
<name>A0AAD1IQF8_9MYCO</name>
<evidence type="ECO:0000313" key="2">
    <source>
        <dbReference type="Proteomes" id="UP000466607"/>
    </source>
</evidence>